<evidence type="ECO:0000313" key="3">
    <source>
        <dbReference type="Proteomes" id="UP000054485"/>
    </source>
</evidence>
<dbReference type="EMBL" id="KN835179">
    <property type="protein sequence ID" value="KIK45052.1"/>
    <property type="molecule type" value="Genomic_DNA"/>
</dbReference>
<sequence length="230" mass="24939">MEFLKAQRDFTIFGTQHLQTGSLTTFGMIGRTFSMSSANPHTTSSTLPQKSWDEKVIARVQHDQRDHDGFSTPQAGSDNVVLMSLDCSGQKQSTMPIAMYASGASHSSDSELVPIAVPTVKKTGAPGLLRGGGVEQFKFTGSNDNMKTKTSPATNLPLMMKRGADDANTAHSNKENMGPAPKRIRREKTGTEWQTVLDLAEYGQESSGDGKGLDIRSNRTRTEHPPVPLT</sequence>
<organism evidence="2 3">
    <name type="scientific">Suillus luteus UH-Slu-Lm8-n1</name>
    <dbReference type="NCBI Taxonomy" id="930992"/>
    <lineage>
        <taxon>Eukaryota</taxon>
        <taxon>Fungi</taxon>
        <taxon>Dikarya</taxon>
        <taxon>Basidiomycota</taxon>
        <taxon>Agaricomycotina</taxon>
        <taxon>Agaricomycetes</taxon>
        <taxon>Agaricomycetidae</taxon>
        <taxon>Boletales</taxon>
        <taxon>Suillineae</taxon>
        <taxon>Suillaceae</taxon>
        <taxon>Suillus</taxon>
    </lineage>
</organism>
<dbReference type="InParanoid" id="A0A0D0BG46"/>
<feature type="region of interest" description="Disordered" evidence="1">
    <location>
        <begin position="139"/>
        <end position="158"/>
    </location>
</feature>
<dbReference type="OrthoDB" id="2611042at2759"/>
<dbReference type="AlphaFoldDB" id="A0A0D0BG46"/>
<gene>
    <name evidence="2" type="ORF">CY34DRAFT_105684</name>
</gene>
<protein>
    <submittedName>
        <fullName evidence="2">Uncharacterized protein</fullName>
    </submittedName>
</protein>
<proteinExistence type="predicted"/>
<reference evidence="2 3" key="1">
    <citation type="submission" date="2014-04" db="EMBL/GenBank/DDBJ databases">
        <authorList>
            <consortium name="DOE Joint Genome Institute"/>
            <person name="Kuo A."/>
            <person name="Ruytinx J."/>
            <person name="Rineau F."/>
            <person name="Colpaert J."/>
            <person name="Kohler A."/>
            <person name="Nagy L.G."/>
            <person name="Floudas D."/>
            <person name="Copeland A."/>
            <person name="Barry K.W."/>
            <person name="Cichocki N."/>
            <person name="Veneault-Fourrey C."/>
            <person name="LaButti K."/>
            <person name="Lindquist E.A."/>
            <person name="Lipzen A."/>
            <person name="Lundell T."/>
            <person name="Morin E."/>
            <person name="Murat C."/>
            <person name="Sun H."/>
            <person name="Tunlid A."/>
            <person name="Henrissat B."/>
            <person name="Grigoriev I.V."/>
            <person name="Hibbett D.S."/>
            <person name="Martin F."/>
            <person name="Nordberg H.P."/>
            <person name="Cantor M.N."/>
            <person name="Hua S.X."/>
        </authorList>
    </citation>
    <scope>NUCLEOTIDE SEQUENCE [LARGE SCALE GENOMIC DNA]</scope>
    <source>
        <strain evidence="2 3">UH-Slu-Lm8-n1</strain>
    </source>
</reference>
<accession>A0A0D0BG46</accession>
<reference evidence="3" key="2">
    <citation type="submission" date="2015-01" db="EMBL/GenBank/DDBJ databases">
        <title>Evolutionary Origins and Diversification of the Mycorrhizal Mutualists.</title>
        <authorList>
            <consortium name="DOE Joint Genome Institute"/>
            <consortium name="Mycorrhizal Genomics Consortium"/>
            <person name="Kohler A."/>
            <person name="Kuo A."/>
            <person name="Nagy L.G."/>
            <person name="Floudas D."/>
            <person name="Copeland A."/>
            <person name="Barry K.W."/>
            <person name="Cichocki N."/>
            <person name="Veneault-Fourrey C."/>
            <person name="LaButti K."/>
            <person name="Lindquist E.A."/>
            <person name="Lipzen A."/>
            <person name="Lundell T."/>
            <person name="Morin E."/>
            <person name="Murat C."/>
            <person name="Riley R."/>
            <person name="Ohm R."/>
            <person name="Sun H."/>
            <person name="Tunlid A."/>
            <person name="Henrissat B."/>
            <person name="Grigoriev I.V."/>
            <person name="Hibbett D.S."/>
            <person name="Martin F."/>
        </authorList>
    </citation>
    <scope>NUCLEOTIDE SEQUENCE [LARGE SCALE GENOMIC DNA]</scope>
    <source>
        <strain evidence="3">UH-Slu-Lm8-n1</strain>
    </source>
</reference>
<feature type="compositionally biased region" description="Polar residues" evidence="1">
    <location>
        <begin position="139"/>
        <end position="154"/>
    </location>
</feature>
<evidence type="ECO:0000313" key="2">
    <source>
        <dbReference type="EMBL" id="KIK45052.1"/>
    </source>
</evidence>
<evidence type="ECO:0000256" key="1">
    <source>
        <dbReference type="SAM" id="MobiDB-lite"/>
    </source>
</evidence>
<feature type="compositionally biased region" description="Basic and acidic residues" evidence="1">
    <location>
        <begin position="211"/>
        <end position="224"/>
    </location>
</feature>
<dbReference type="Proteomes" id="UP000054485">
    <property type="component" value="Unassembled WGS sequence"/>
</dbReference>
<name>A0A0D0BG46_9AGAM</name>
<dbReference type="HOGENOM" id="CLU_1205459_0_0_1"/>
<keyword evidence="3" id="KW-1185">Reference proteome</keyword>
<feature type="region of interest" description="Disordered" evidence="1">
    <location>
        <begin position="166"/>
        <end position="230"/>
    </location>
</feature>